<evidence type="ECO:0000256" key="1">
    <source>
        <dbReference type="SAM" id="MobiDB-lite"/>
    </source>
</evidence>
<feature type="region of interest" description="Disordered" evidence="1">
    <location>
        <begin position="340"/>
        <end position="370"/>
    </location>
</feature>
<dbReference type="EMBL" id="KL142418">
    <property type="protein sequence ID" value="KDR66985.1"/>
    <property type="molecule type" value="Genomic_DNA"/>
</dbReference>
<protein>
    <recommendedName>
        <fullName evidence="3">DUF6534 domain-containing protein</fullName>
    </recommendedName>
</protein>
<dbReference type="AlphaFoldDB" id="A0A067S7Z5"/>
<name>A0A067S7Z5_GALM3</name>
<dbReference type="InterPro" id="IPR045339">
    <property type="entry name" value="DUF6534"/>
</dbReference>
<keyword evidence="2" id="KW-0472">Membrane</keyword>
<feature type="transmembrane region" description="Helical" evidence="2">
    <location>
        <begin position="147"/>
        <end position="170"/>
    </location>
</feature>
<feature type="transmembrane region" description="Helical" evidence="2">
    <location>
        <begin position="15"/>
        <end position="37"/>
    </location>
</feature>
<proteinExistence type="predicted"/>
<keyword evidence="2" id="KW-1133">Transmembrane helix</keyword>
<gene>
    <name evidence="4" type="ORF">GALMADRAFT_1358846</name>
</gene>
<keyword evidence="2" id="KW-0812">Transmembrane</keyword>
<reference evidence="5" key="1">
    <citation type="journal article" date="2014" name="Proc. Natl. Acad. Sci. U.S.A.">
        <title>Extensive sampling of basidiomycete genomes demonstrates inadequacy of the white-rot/brown-rot paradigm for wood decay fungi.</title>
        <authorList>
            <person name="Riley R."/>
            <person name="Salamov A.A."/>
            <person name="Brown D.W."/>
            <person name="Nagy L.G."/>
            <person name="Floudas D."/>
            <person name="Held B.W."/>
            <person name="Levasseur A."/>
            <person name="Lombard V."/>
            <person name="Morin E."/>
            <person name="Otillar R."/>
            <person name="Lindquist E.A."/>
            <person name="Sun H."/>
            <person name="LaButti K.M."/>
            <person name="Schmutz J."/>
            <person name="Jabbour D."/>
            <person name="Luo H."/>
            <person name="Baker S.E."/>
            <person name="Pisabarro A.G."/>
            <person name="Walton J.D."/>
            <person name="Blanchette R.A."/>
            <person name="Henrissat B."/>
            <person name="Martin F."/>
            <person name="Cullen D."/>
            <person name="Hibbett D.S."/>
            <person name="Grigoriev I.V."/>
        </authorList>
    </citation>
    <scope>NUCLEOTIDE SEQUENCE [LARGE SCALE GENOMIC DNA]</scope>
    <source>
        <strain evidence="5">CBS 339.88</strain>
    </source>
</reference>
<dbReference type="Proteomes" id="UP000027222">
    <property type="component" value="Unassembled WGS sequence"/>
</dbReference>
<accession>A0A067S7Z5</accession>
<keyword evidence="5" id="KW-1185">Reference proteome</keyword>
<organism evidence="4 5">
    <name type="scientific">Galerina marginata (strain CBS 339.88)</name>
    <dbReference type="NCBI Taxonomy" id="685588"/>
    <lineage>
        <taxon>Eukaryota</taxon>
        <taxon>Fungi</taxon>
        <taxon>Dikarya</taxon>
        <taxon>Basidiomycota</taxon>
        <taxon>Agaricomycotina</taxon>
        <taxon>Agaricomycetes</taxon>
        <taxon>Agaricomycetidae</taxon>
        <taxon>Agaricales</taxon>
        <taxon>Agaricineae</taxon>
        <taxon>Strophariaceae</taxon>
        <taxon>Galerina</taxon>
    </lineage>
</organism>
<evidence type="ECO:0000259" key="3">
    <source>
        <dbReference type="Pfam" id="PF20152"/>
    </source>
</evidence>
<dbReference type="OrthoDB" id="2884999at2759"/>
<feature type="transmembrane region" description="Helical" evidence="2">
    <location>
        <begin position="119"/>
        <end position="135"/>
    </location>
</feature>
<dbReference type="Pfam" id="PF20152">
    <property type="entry name" value="DUF6534"/>
    <property type="match status" value="1"/>
</dbReference>
<feature type="transmembrane region" description="Helical" evidence="2">
    <location>
        <begin position="190"/>
        <end position="211"/>
    </location>
</feature>
<evidence type="ECO:0000313" key="5">
    <source>
        <dbReference type="Proteomes" id="UP000027222"/>
    </source>
</evidence>
<evidence type="ECO:0000256" key="2">
    <source>
        <dbReference type="SAM" id="Phobius"/>
    </source>
</evidence>
<dbReference type="HOGENOM" id="CLU_685193_0_0_1"/>
<feature type="domain" description="DUF6534" evidence="3">
    <location>
        <begin position="154"/>
        <end position="228"/>
    </location>
</feature>
<evidence type="ECO:0000313" key="4">
    <source>
        <dbReference type="EMBL" id="KDR66985.1"/>
    </source>
</evidence>
<sequence length="402" mass="44881">MAEASAAVPPFGSEVILLLFSCALWGATCLQTFIYFLHFSHRDPLAIKLLARKFAVYRLSVTQWGNWMSLYGRSPYFLYVHQKGNSVKLTVMSSDTGGFFGPVILYSSSLEFEPKKPDLLYFVIYTALVVLSYKGDTGARFLPVNLLLAGLAISAATDVLIAGSLLYFVWKLRGTDDVRLPSTSKLLERVVVLTATVWVTSPAFTGVAFLICPLYCNMLLANLNMRESVRCNSFSVVSGMTFARTTGEAVVNEFVMVFVSFELQISSQGAERPNLKGKKGSNAGESCPLKTVWIPQSVGLIPTWKTTLSSRKVSMDEVGESLRIRRRALRWNIDIIRRTAQPGKERDSSSSFRPSPREIPYTQLGYRNGEEENKSFKTKVYQCPGKAGEDNLLYIEIRDDEQ</sequence>